<dbReference type="PANTHER" id="PTHR11715:SF3">
    <property type="entry name" value="GLYCINE CLEAVAGE SYSTEM H PROTEIN-RELATED"/>
    <property type="match status" value="1"/>
</dbReference>
<dbReference type="NCBIfam" id="NF002270">
    <property type="entry name" value="PRK01202.1"/>
    <property type="match status" value="1"/>
</dbReference>
<protein>
    <recommendedName>
        <fullName evidence="3">Glycine cleavage system H protein</fullName>
    </recommendedName>
</protein>
<dbReference type="GO" id="GO:0005960">
    <property type="term" value="C:glycine cleavage complex"/>
    <property type="evidence" value="ECO:0007669"/>
    <property type="project" value="InterPro"/>
</dbReference>
<dbReference type="GO" id="GO:0005829">
    <property type="term" value="C:cytosol"/>
    <property type="evidence" value="ECO:0007669"/>
    <property type="project" value="TreeGrafter"/>
</dbReference>
<keyword evidence="2 3" id="KW-0450">Lipoyl</keyword>
<evidence type="ECO:0000256" key="4">
    <source>
        <dbReference type="PIRSR" id="PIRSR617453-50"/>
    </source>
</evidence>
<dbReference type="PANTHER" id="PTHR11715">
    <property type="entry name" value="GLYCINE CLEAVAGE SYSTEM H PROTEIN"/>
    <property type="match status" value="1"/>
</dbReference>
<dbReference type="HAMAP" id="MF_00272">
    <property type="entry name" value="GcvH"/>
    <property type="match status" value="1"/>
</dbReference>
<dbReference type="AlphaFoldDB" id="A0A173LKA1"/>
<organism evidence="6 7">
    <name type="scientific">Dietzia timorensis</name>
    <dbReference type="NCBI Taxonomy" id="499555"/>
    <lineage>
        <taxon>Bacteria</taxon>
        <taxon>Bacillati</taxon>
        <taxon>Actinomycetota</taxon>
        <taxon>Actinomycetes</taxon>
        <taxon>Mycobacteriales</taxon>
        <taxon>Dietziaceae</taxon>
        <taxon>Dietzia</taxon>
    </lineage>
</organism>
<evidence type="ECO:0000256" key="2">
    <source>
        <dbReference type="ARBA" id="ARBA00022823"/>
    </source>
</evidence>
<reference evidence="6 7" key="1">
    <citation type="submission" date="2016-06" db="EMBL/GenBank/DDBJ databases">
        <title>Complete genome sequence of a saline-alkali tolerant type strain Dietzia timorensis ID05-A0528T.</title>
        <authorList>
            <person name="Wu X."/>
        </authorList>
    </citation>
    <scope>NUCLEOTIDE SEQUENCE [LARGE SCALE GENOMIC DNA]</scope>
    <source>
        <strain evidence="6 7">ID05-A0528</strain>
    </source>
</reference>
<feature type="modified residue" description="N6-lipoyllysine" evidence="3 4">
    <location>
        <position position="67"/>
    </location>
</feature>
<dbReference type="RefSeq" id="WP_067471653.1">
    <property type="nucleotide sequence ID" value="NZ_CP015961.1"/>
</dbReference>
<dbReference type="Pfam" id="PF01597">
    <property type="entry name" value="GCV_H"/>
    <property type="match status" value="1"/>
</dbReference>
<feature type="domain" description="Lipoyl-binding" evidence="5">
    <location>
        <begin position="26"/>
        <end position="108"/>
    </location>
</feature>
<comment type="similarity">
    <text evidence="1 3">Belongs to the GcvH family.</text>
</comment>
<dbReference type="Proteomes" id="UP000186104">
    <property type="component" value="Chromosome"/>
</dbReference>
<proteinExistence type="inferred from homology"/>
<dbReference type="NCBIfam" id="TIGR00527">
    <property type="entry name" value="gcvH"/>
    <property type="match status" value="1"/>
</dbReference>
<accession>A0A173LKA1</accession>
<keyword evidence="7" id="KW-1185">Reference proteome</keyword>
<dbReference type="GO" id="GO:0019464">
    <property type="term" value="P:glycine decarboxylation via glycine cleavage system"/>
    <property type="evidence" value="ECO:0007669"/>
    <property type="project" value="UniProtKB-UniRule"/>
</dbReference>
<gene>
    <name evidence="3" type="primary">gcvH</name>
    <name evidence="6" type="ORF">BJL86_1526</name>
</gene>
<evidence type="ECO:0000313" key="6">
    <source>
        <dbReference type="EMBL" id="ANI92303.1"/>
    </source>
</evidence>
<sequence length="134" mass="14918">MSDQNVPDQLRYTEEHEWIEQISSTRVRVGITEYAQEKLGDIVYVQLPEVGSETQSGEPFGEVESPKSVSDLFAPLTGNVVEVNSELESSPELINNDAFGEGWIVVLEIADEEDLQAQLEETLDAEAYKKVTAE</sequence>
<dbReference type="CDD" id="cd06848">
    <property type="entry name" value="GCS_H"/>
    <property type="match status" value="1"/>
</dbReference>
<dbReference type="InterPro" id="IPR033753">
    <property type="entry name" value="GCV_H/Fam206"/>
</dbReference>
<comment type="subunit">
    <text evidence="3">The glycine cleavage system is composed of four proteins: P, T, L and H.</text>
</comment>
<comment type="function">
    <text evidence="3">The glycine cleavage system catalyzes the degradation of glycine. The H protein shuttles the methylamine group of glycine from the P protein to the T protein.</text>
</comment>
<dbReference type="Gene3D" id="2.40.50.100">
    <property type="match status" value="1"/>
</dbReference>
<dbReference type="GO" id="GO:0009249">
    <property type="term" value="P:protein lipoylation"/>
    <property type="evidence" value="ECO:0007669"/>
    <property type="project" value="TreeGrafter"/>
</dbReference>
<evidence type="ECO:0000313" key="7">
    <source>
        <dbReference type="Proteomes" id="UP000186104"/>
    </source>
</evidence>
<comment type="cofactor">
    <cofactor evidence="3">
        <name>(R)-lipoate</name>
        <dbReference type="ChEBI" id="CHEBI:83088"/>
    </cofactor>
    <text evidence="3">Binds 1 lipoyl cofactor covalently.</text>
</comment>
<dbReference type="STRING" id="499555.BJL86_1526"/>
<evidence type="ECO:0000256" key="1">
    <source>
        <dbReference type="ARBA" id="ARBA00009249"/>
    </source>
</evidence>
<dbReference type="EMBL" id="CP015961">
    <property type="protein sequence ID" value="ANI92303.1"/>
    <property type="molecule type" value="Genomic_DNA"/>
</dbReference>
<dbReference type="SUPFAM" id="SSF51230">
    <property type="entry name" value="Single hybrid motif"/>
    <property type="match status" value="1"/>
</dbReference>
<dbReference type="InterPro" id="IPR017453">
    <property type="entry name" value="GCV_H_sub"/>
</dbReference>
<evidence type="ECO:0000256" key="3">
    <source>
        <dbReference type="HAMAP-Rule" id="MF_00272"/>
    </source>
</evidence>
<dbReference type="InterPro" id="IPR000089">
    <property type="entry name" value="Biotin_lipoyl"/>
</dbReference>
<name>A0A173LKA1_9ACTN</name>
<dbReference type="InterPro" id="IPR002930">
    <property type="entry name" value="GCV_H"/>
</dbReference>
<dbReference type="KEGG" id="dtm:BJL86_1526"/>
<dbReference type="InterPro" id="IPR011053">
    <property type="entry name" value="Single_hybrid_motif"/>
</dbReference>
<dbReference type="OrthoDB" id="9796712at2"/>
<evidence type="ECO:0000259" key="5">
    <source>
        <dbReference type="PROSITE" id="PS50968"/>
    </source>
</evidence>
<dbReference type="PROSITE" id="PS50968">
    <property type="entry name" value="BIOTINYL_LIPOYL"/>
    <property type="match status" value="1"/>
</dbReference>